<organism evidence="3 4">
    <name type="scientific">Buddleja alternifolia</name>
    <dbReference type="NCBI Taxonomy" id="168488"/>
    <lineage>
        <taxon>Eukaryota</taxon>
        <taxon>Viridiplantae</taxon>
        <taxon>Streptophyta</taxon>
        <taxon>Embryophyta</taxon>
        <taxon>Tracheophyta</taxon>
        <taxon>Spermatophyta</taxon>
        <taxon>Magnoliopsida</taxon>
        <taxon>eudicotyledons</taxon>
        <taxon>Gunneridae</taxon>
        <taxon>Pentapetalae</taxon>
        <taxon>asterids</taxon>
        <taxon>lamiids</taxon>
        <taxon>Lamiales</taxon>
        <taxon>Scrophulariaceae</taxon>
        <taxon>Buddlejeae</taxon>
        <taxon>Buddleja</taxon>
    </lineage>
</organism>
<gene>
    <name evidence="3" type="ORF">BUALT_Bualt05G0104000</name>
</gene>
<dbReference type="InterPro" id="IPR025836">
    <property type="entry name" value="Zn_knuckle_CX2CX4HX4C"/>
</dbReference>
<dbReference type="Proteomes" id="UP000826271">
    <property type="component" value="Unassembled WGS sequence"/>
</dbReference>
<keyword evidence="4" id="KW-1185">Reference proteome</keyword>
<proteinExistence type="predicted"/>
<dbReference type="Gene3D" id="3.60.10.10">
    <property type="entry name" value="Endonuclease/exonuclease/phosphatase"/>
    <property type="match status" value="1"/>
</dbReference>
<evidence type="ECO:0000313" key="3">
    <source>
        <dbReference type="EMBL" id="KAG8382693.1"/>
    </source>
</evidence>
<evidence type="ECO:0008006" key="5">
    <source>
        <dbReference type="Google" id="ProtNLM"/>
    </source>
</evidence>
<evidence type="ECO:0000259" key="2">
    <source>
        <dbReference type="Pfam" id="PF14392"/>
    </source>
</evidence>
<feature type="domain" description="Zinc knuckle CX2CX4HX4C" evidence="2">
    <location>
        <begin position="171"/>
        <end position="214"/>
    </location>
</feature>
<name>A0AAV6XK33_9LAMI</name>
<dbReference type="InterPro" id="IPR036691">
    <property type="entry name" value="Endo/exonu/phosph_ase_sf"/>
</dbReference>
<dbReference type="SUPFAM" id="SSF56219">
    <property type="entry name" value="DNase I-like"/>
    <property type="match status" value="1"/>
</dbReference>
<dbReference type="Pfam" id="PF14392">
    <property type="entry name" value="zf-CCHC_4"/>
    <property type="match status" value="1"/>
</dbReference>
<evidence type="ECO:0000313" key="4">
    <source>
        <dbReference type="Proteomes" id="UP000826271"/>
    </source>
</evidence>
<evidence type="ECO:0000259" key="1">
    <source>
        <dbReference type="Pfam" id="PF14111"/>
    </source>
</evidence>
<sequence length="317" mass="36308">MDQLNALVDSTNLLNVEDHEELQQFDFEDVQTFTLVGKVMSNKTFNSGAVKNILLRAWNCKSRVDVNKFDDNKTTFVFKEKNDLDKVVNLSPWSFRGQLVVLQQWHPDYTVNDIKLDHAQFWLQVSNLPVRLMNTIMAKKIENMLGTFIKTDLVYECQRWKKFLRIRVEVDIKSPLKDIVSLRNFVGGEIEAEIRYERLGEFYFICSCIGHKIASYNESPPDFLIDVGKSFDGSWLVLGDFNAILTQLEKKGGRQFVSSSSGEFKGFMHEGGLIDLGFEGAGSDCSSSMYTWGWPEEIGDDILNIYLNYVDDALSKL</sequence>
<comment type="caution">
    <text evidence="3">The sequence shown here is derived from an EMBL/GenBank/DDBJ whole genome shotgun (WGS) entry which is preliminary data.</text>
</comment>
<feature type="domain" description="DUF4283" evidence="1">
    <location>
        <begin position="33"/>
        <end position="110"/>
    </location>
</feature>
<dbReference type="AlphaFoldDB" id="A0AAV6XK33"/>
<dbReference type="Pfam" id="PF14111">
    <property type="entry name" value="DUF4283"/>
    <property type="match status" value="1"/>
</dbReference>
<dbReference type="PANTHER" id="PTHR31286:SF178">
    <property type="entry name" value="DUF4283 DOMAIN-CONTAINING PROTEIN"/>
    <property type="match status" value="1"/>
</dbReference>
<reference evidence="3" key="1">
    <citation type="submission" date="2019-10" db="EMBL/GenBank/DDBJ databases">
        <authorList>
            <person name="Zhang R."/>
            <person name="Pan Y."/>
            <person name="Wang J."/>
            <person name="Ma R."/>
            <person name="Yu S."/>
        </authorList>
    </citation>
    <scope>NUCLEOTIDE SEQUENCE</scope>
    <source>
        <strain evidence="3">LA-IB0</strain>
        <tissue evidence="3">Leaf</tissue>
    </source>
</reference>
<dbReference type="InterPro" id="IPR040256">
    <property type="entry name" value="At4g02000-like"/>
</dbReference>
<accession>A0AAV6XK33</accession>
<dbReference type="InterPro" id="IPR025558">
    <property type="entry name" value="DUF4283"/>
</dbReference>
<dbReference type="PANTHER" id="PTHR31286">
    <property type="entry name" value="GLYCINE-RICH CELL WALL STRUCTURAL PROTEIN 1.8-LIKE"/>
    <property type="match status" value="1"/>
</dbReference>
<protein>
    <recommendedName>
        <fullName evidence="5">DUF4283 domain-containing protein</fullName>
    </recommendedName>
</protein>
<dbReference type="EMBL" id="WHWC01000005">
    <property type="protein sequence ID" value="KAG8382693.1"/>
    <property type="molecule type" value="Genomic_DNA"/>
</dbReference>